<proteinExistence type="predicted"/>
<dbReference type="AlphaFoldDB" id="A0A5D0NZ77"/>
<dbReference type="EMBL" id="VSFG01000001">
    <property type="protein sequence ID" value="TYB49890.1"/>
    <property type="molecule type" value="Genomic_DNA"/>
</dbReference>
<name>A0A5D0NZ77_9ACTN</name>
<comment type="caution">
    <text evidence="2">The sequence shown here is derived from an EMBL/GenBank/DDBJ whole genome shotgun (WGS) entry which is preliminary data.</text>
</comment>
<dbReference type="Proteomes" id="UP000323380">
    <property type="component" value="Unassembled WGS sequence"/>
</dbReference>
<dbReference type="Pfam" id="PF04149">
    <property type="entry name" value="DUF397"/>
    <property type="match status" value="1"/>
</dbReference>
<evidence type="ECO:0000313" key="2">
    <source>
        <dbReference type="EMBL" id="TYB49890.1"/>
    </source>
</evidence>
<feature type="domain" description="DUF397" evidence="1">
    <location>
        <begin position="6"/>
        <end position="60"/>
    </location>
</feature>
<reference evidence="2 3" key="1">
    <citation type="submission" date="2019-08" db="EMBL/GenBank/DDBJ databases">
        <title>Actinomadura sp. nov. CYP1-5 isolated from mountain soil.</title>
        <authorList>
            <person name="Songsumanus A."/>
            <person name="Kuncharoen N."/>
            <person name="Kudo T."/>
            <person name="Yuki M."/>
            <person name="Igarashi Y."/>
            <person name="Tanasupawat S."/>
        </authorList>
    </citation>
    <scope>NUCLEOTIDE SEQUENCE [LARGE SCALE GENOMIC DNA]</scope>
    <source>
        <strain evidence="2 3">JCM 14158</strain>
    </source>
</reference>
<evidence type="ECO:0000313" key="3">
    <source>
        <dbReference type="Proteomes" id="UP000323380"/>
    </source>
</evidence>
<evidence type="ECO:0000259" key="1">
    <source>
        <dbReference type="Pfam" id="PF04149"/>
    </source>
</evidence>
<gene>
    <name evidence="2" type="ORF">FXF69_03710</name>
</gene>
<sequence>MDLSRADWFTSSYTGDANNTCVEVATNLPAIVAVRDSTDPNGPALIFSCAAWKTFTNEIKNGAQ</sequence>
<organism evidence="2 3">
    <name type="scientific">Actinomadura chibensis</name>
    <dbReference type="NCBI Taxonomy" id="392828"/>
    <lineage>
        <taxon>Bacteria</taxon>
        <taxon>Bacillati</taxon>
        <taxon>Actinomycetota</taxon>
        <taxon>Actinomycetes</taxon>
        <taxon>Streptosporangiales</taxon>
        <taxon>Thermomonosporaceae</taxon>
        <taxon>Actinomadura</taxon>
    </lineage>
</organism>
<dbReference type="InterPro" id="IPR007278">
    <property type="entry name" value="DUF397"/>
</dbReference>
<dbReference type="STRING" id="1220554.GCA_001552135_06731"/>
<keyword evidence="3" id="KW-1185">Reference proteome</keyword>
<accession>A0A5D0NZ77</accession>
<protein>
    <submittedName>
        <fullName evidence="2">DUF397 domain-containing protein</fullName>
    </submittedName>
</protein>